<evidence type="ECO:0000256" key="2">
    <source>
        <dbReference type="SAM" id="Phobius"/>
    </source>
</evidence>
<evidence type="ECO:0000313" key="3">
    <source>
        <dbReference type="EMBL" id="MQA40695.1"/>
    </source>
</evidence>
<dbReference type="EMBL" id="WHUG01000009">
    <property type="protein sequence ID" value="MQA40695.1"/>
    <property type="molecule type" value="Genomic_DNA"/>
</dbReference>
<name>A0A6A7N6E4_9BURK</name>
<gene>
    <name evidence="3" type="ORF">GEV02_21320</name>
</gene>
<feature type="transmembrane region" description="Helical" evidence="2">
    <location>
        <begin position="241"/>
        <end position="262"/>
    </location>
</feature>
<feature type="transmembrane region" description="Helical" evidence="2">
    <location>
        <begin position="268"/>
        <end position="292"/>
    </location>
</feature>
<protein>
    <recommendedName>
        <fullName evidence="5">Transmembrane protein</fullName>
    </recommendedName>
</protein>
<keyword evidence="2" id="KW-0472">Membrane</keyword>
<sequence>MYNDSTHTSRASISATSFGPYVATIIPHFENSVGGMSCRRVTLFPRQAGKVSAVVSQSLAKVAPTSKQYLTAQAEQTASPAPVPEQKADCKLPFDSDEIFESLEAACKAASNKQAANWSPFDAYPFPNQTPDGIVKEYTPEEFDVLHARFEQLKLAKKQQEDEEDTLVILAQQSAERLTPPTAEASTIANMHGTEKPALHPLPAPEGIEALYKNLANTVQLARMNAKKKAKERDERLCENLMLAVTPTVVASGIMLGLIYGVGSALTFGALLLAGAAVFAGAALIAGAIKMLNWRDERKRAKAEVDTLARDIKQYNLLPPNELEQMLVANSALRNGEYAAARVLASHLELPADDEHHKQAMSYLANQGVPASSLHLAGNDLLKAIQGHLLLGGA</sequence>
<keyword evidence="2" id="KW-0812">Transmembrane</keyword>
<evidence type="ECO:0008006" key="5">
    <source>
        <dbReference type="Google" id="ProtNLM"/>
    </source>
</evidence>
<proteinExistence type="predicted"/>
<dbReference type="Proteomes" id="UP000440498">
    <property type="component" value="Unassembled WGS sequence"/>
</dbReference>
<keyword evidence="1" id="KW-0175">Coiled coil</keyword>
<dbReference type="AlphaFoldDB" id="A0A6A7N6E4"/>
<organism evidence="3 4">
    <name type="scientific">Rugamonas aquatica</name>
    <dbReference type="NCBI Taxonomy" id="2743357"/>
    <lineage>
        <taxon>Bacteria</taxon>
        <taxon>Pseudomonadati</taxon>
        <taxon>Pseudomonadota</taxon>
        <taxon>Betaproteobacteria</taxon>
        <taxon>Burkholderiales</taxon>
        <taxon>Oxalobacteraceae</taxon>
        <taxon>Telluria group</taxon>
        <taxon>Rugamonas</taxon>
    </lineage>
</organism>
<keyword evidence="4" id="KW-1185">Reference proteome</keyword>
<accession>A0A6A7N6E4</accession>
<dbReference type="RefSeq" id="WP_152839989.1">
    <property type="nucleotide sequence ID" value="NZ_WHUG01000009.1"/>
</dbReference>
<keyword evidence="2" id="KW-1133">Transmembrane helix</keyword>
<feature type="coiled-coil region" evidence="1">
    <location>
        <begin position="291"/>
        <end position="318"/>
    </location>
</feature>
<comment type="caution">
    <text evidence="3">The sequence shown here is derived from an EMBL/GenBank/DDBJ whole genome shotgun (WGS) entry which is preliminary data.</text>
</comment>
<evidence type="ECO:0000256" key="1">
    <source>
        <dbReference type="SAM" id="Coils"/>
    </source>
</evidence>
<evidence type="ECO:0000313" key="4">
    <source>
        <dbReference type="Proteomes" id="UP000440498"/>
    </source>
</evidence>
<reference evidence="3 4" key="1">
    <citation type="submission" date="2019-10" db="EMBL/GenBank/DDBJ databases">
        <title>Two novel species isolated from a subtropical stream in China.</title>
        <authorList>
            <person name="Lu H."/>
        </authorList>
    </citation>
    <scope>NUCLEOTIDE SEQUENCE [LARGE SCALE GENOMIC DNA]</scope>
    <source>
        <strain evidence="3 4">FT29W</strain>
    </source>
</reference>